<evidence type="ECO:0000313" key="4">
    <source>
        <dbReference type="RefSeq" id="XP_025410718.1"/>
    </source>
</evidence>
<dbReference type="PANTHER" id="PTHR47272">
    <property type="entry name" value="DDE_TNP_1_7 DOMAIN-CONTAINING PROTEIN"/>
    <property type="match status" value="1"/>
</dbReference>
<keyword evidence="3" id="KW-1185">Reference proteome</keyword>
<reference evidence="4" key="1">
    <citation type="submission" date="2025-08" db="UniProtKB">
        <authorList>
            <consortium name="RefSeq"/>
        </authorList>
    </citation>
    <scope>IDENTIFICATION</scope>
    <source>
        <tissue evidence="4">Whole body</tissue>
    </source>
</reference>
<keyword evidence="1" id="KW-1133">Transmembrane helix</keyword>
<dbReference type="AlphaFoldDB" id="A0A8B8FJ67"/>
<feature type="domain" description="PiggyBac transposable element-derived protein" evidence="2">
    <location>
        <begin position="65"/>
        <end position="262"/>
    </location>
</feature>
<feature type="transmembrane region" description="Helical" evidence="1">
    <location>
        <begin position="245"/>
        <end position="265"/>
    </location>
</feature>
<evidence type="ECO:0000313" key="3">
    <source>
        <dbReference type="Proteomes" id="UP000694846"/>
    </source>
</evidence>
<evidence type="ECO:0000259" key="2">
    <source>
        <dbReference type="Pfam" id="PF13843"/>
    </source>
</evidence>
<feature type="domain" description="PiggyBac transposable element-derived protein" evidence="2">
    <location>
        <begin position="1"/>
        <end position="61"/>
    </location>
</feature>
<keyword evidence="1" id="KW-0472">Membrane</keyword>
<organism evidence="3 4">
    <name type="scientific">Sipha flava</name>
    <name type="common">yellow sugarcane aphid</name>
    <dbReference type="NCBI Taxonomy" id="143950"/>
    <lineage>
        <taxon>Eukaryota</taxon>
        <taxon>Metazoa</taxon>
        <taxon>Ecdysozoa</taxon>
        <taxon>Arthropoda</taxon>
        <taxon>Hexapoda</taxon>
        <taxon>Insecta</taxon>
        <taxon>Pterygota</taxon>
        <taxon>Neoptera</taxon>
        <taxon>Paraneoptera</taxon>
        <taxon>Hemiptera</taxon>
        <taxon>Sternorrhyncha</taxon>
        <taxon>Aphidomorpha</taxon>
        <taxon>Aphidoidea</taxon>
        <taxon>Aphididae</taxon>
        <taxon>Sipha</taxon>
    </lineage>
</organism>
<sequence>MSQKRFEEIRRYLHFNDNNAALPKEHPDHDRVFKIRPLVDFLNAKFSSIPLERDLSIDEQLWFSYKFELYTGQENQDKYRLIDEPDLMASANAVVRLSRITPENNNYRLYFDNYYTTIPLISYMASKGIQTLGTVRRNRLPNCKFPSDKILNKQPRGTAYEYITVFNDTPITSVVWKDNKIVSLLSSYCGIQPIDTINRFDKKSKRVIKIDCPNIIKEYNRHMGGVDLLDSLIGRYKIKMRSKKWYIRIWYHLIDVAIVNAWILYRRVEMEHGRKATISLFDFRVEVAASLTKVGEVITPKRGRPSSASSSQLLEKEIELKRKKPHHNTMPPKNKSFIHLRFKNALDLMPFNPAEFKIVIEADRKP</sequence>
<dbReference type="OrthoDB" id="6625073at2759"/>
<evidence type="ECO:0000256" key="1">
    <source>
        <dbReference type="SAM" id="Phobius"/>
    </source>
</evidence>
<dbReference type="GeneID" id="112683777"/>
<accession>A0A8B8FJ67</accession>
<dbReference type="RefSeq" id="XP_025410718.1">
    <property type="nucleotide sequence ID" value="XM_025554933.1"/>
</dbReference>
<dbReference type="Proteomes" id="UP000694846">
    <property type="component" value="Unplaced"/>
</dbReference>
<keyword evidence="1" id="KW-0812">Transmembrane</keyword>
<proteinExistence type="predicted"/>
<dbReference type="InterPro" id="IPR029526">
    <property type="entry name" value="PGBD"/>
</dbReference>
<gene>
    <name evidence="4" type="primary">LOC112683777</name>
</gene>
<dbReference type="Pfam" id="PF13843">
    <property type="entry name" value="DDE_Tnp_1_7"/>
    <property type="match status" value="2"/>
</dbReference>
<name>A0A8B8FJ67_9HEMI</name>
<protein>
    <submittedName>
        <fullName evidence="4">PiggyBac transposable element-derived protein 2-like</fullName>
    </submittedName>
</protein>